<feature type="region of interest" description="Disordered" evidence="1">
    <location>
        <begin position="91"/>
        <end position="149"/>
    </location>
</feature>
<evidence type="ECO:0000256" key="1">
    <source>
        <dbReference type="SAM" id="MobiDB-lite"/>
    </source>
</evidence>
<sequence length="149" mass="16416">MVKHQIVLELLVWPIRTVRSVIALSTCAPDVWLVNSPLGPGQTGQVRDAEGSGRTPAHVRPVEGDTAPQFRREGHSPILLAAPDGRVFRVNPRHRSTLPQIFRSPRPPLPQSQTARTRRTGSSHSARVQCPVHSCPPGPNSRRRRGRDG</sequence>
<proteinExistence type="predicted"/>
<feature type="chain" id="PRO_5025513681" evidence="2">
    <location>
        <begin position="24"/>
        <end position="149"/>
    </location>
</feature>
<evidence type="ECO:0000256" key="2">
    <source>
        <dbReference type="SAM" id="SignalP"/>
    </source>
</evidence>
<dbReference type="AlphaFoldDB" id="A0A6B0UVV1"/>
<feature type="signal peptide" evidence="2">
    <location>
        <begin position="1"/>
        <end position="23"/>
    </location>
</feature>
<protein>
    <submittedName>
        <fullName evidence="3">Putative secreted protein</fullName>
    </submittedName>
</protein>
<accession>A0A6B0UVV1</accession>
<evidence type="ECO:0000313" key="3">
    <source>
        <dbReference type="EMBL" id="MXU93621.1"/>
    </source>
</evidence>
<dbReference type="EMBL" id="GIFC01011538">
    <property type="protein sequence ID" value="MXU93621.1"/>
    <property type="molecule type" value="Transcribed_RNA"/>
</dbReference>
<reference evidence="3" key="1">
    <citation type="submission" date="2019-12" db="EMBL/GenBank/DDBJ databases">
        <title>An insight into the sialome of adult female Ixodes ricinus ticks feeding for 6 days.</title>
        <authorList>
            <person name="Perner J."/>
            <person name="Ribeiro J.M.C."/>
        </authorList>
    </citation>
    <scope>NUCLEOTIDE SEQUENCE</scope>
    <source>
        <strain evidence="3">Semi-engorged</strain>
        <tissue evidence="3">Salivary glands</tissue>
    </source>
</reference>
<organism evidence="3">
    <name type="scientific">Ixodes ricinus</name>
    <name type="common">Common tick</name>
    <name type="synonym">Acarus ricinus</name>
    <dbReference type="NCBI Taxonomy" id="34613"/>
    <lineage>
        <taxon>Eukaryota</taxon>
        <taxon>Metazoa</taxon>
        <taxon>Ecdysozoa</taxon>
        <taxon>Arthropoda</taxon>
        <taxon>Chelicerata</taxon>
        <taxon>Arachnida</taxon>
        <taxon>Acari</taxon>
        <taxon>Parasitiformes</taxon>
        <taxon>Ixodida</taxon>
        <taxon>Ixodoidea</taxon>
        <taxon>Ixodidae</taxon>
        <taxon>Ixodinae</taxon>
        <taxon>Ixodes</taxon>
    </lineage>
</organism>
<feature type="region of interest" description="Disordered" evidence="1">
    <location>
        <begin position="40"/>
        <end position="76"/>
    </location>
</feature>
<keyword evidence="2" id="KW-0732">Signal</keyword>
<name>A0A6B0UVV1_IXORI</name>